<dbReference type="Pfam" id="PF02687">
    <property type="entry name" value="FtsX"/>
    <property type="match status" value="1"/>
</dbReference>
<feature type="transmembrane region" description="Helical" evidence="7">
    <location>
        <begin position="975"/>
        <end position="1001"/>
    </location>
</feature>
<dbReference type="AlphaFoldDB" id="A0A1C3MZ80"/>
<evidence type="ECO:0000256" key="1">
    <source>
        <dbReference type="ARBA" id="ARBA00004651"/>
    </source>
</evidence>
<feature type="transmembrane region" description="Helical" evidence="7">
    <location>
        <begin position="287"/>
        <end position="310"/>
    </location>
</feature>
<dbReference type="InterPro" id="IPR003838">
    <property type="entry name" value="ABC3_permease_C"/>
</dbReference>
<evidence type="ECO:0000256" key="5">
    <source>
        <dbReference type="ARBA" id="ARBA00023136"/>
    </source>
</evidence>
<evidence type="ECO:0000256" key="6">
    <source>
        <dbReference type="ARBA" id="ARBA00038076"/>
    </source>
</evidence>
<feature type="transmembrane region" description="Helical" evidence="7">
    <location>
        <begin position="501"/>
        <end position="519"/>
    </location>
</feature>
<feature type="transmembrane region" description="Helical" evidence="7">
    <location>
        <begin position="875"/>
        <end position="902"/>
    </location>
</feature>
<sequence length="1007" mass="103814">MLAVIAGALVARRAQALAVLLLAVLASAAAAAAPLYVSAAGQALARQELADAPSDQQRVRISSIGEHTGLPDDPGTAPFQGLLTPFAAAGYDVVLGAQAGGVTVGPAGRTVNGNLVFRQGVCERVTVTGSCPRSTAEGERPEVMVSANTAAHLGVTAGGEVTFAGVPLRVSGVYRPLDPTEPYWLGDELLRPPAPGAAPPSAVGSADDAIFTAAASRLADDDAVLQRPLADVFVTDELVSTGSAEDIKAAVATATSSAPHVRFGTGSGLPQLLDRVAVQRDQLESGVALGAGLLVLLCWLVLFVAVGSAADERRPEQGLLLLRGVQRRRLWALALGESAVPALAAIPLGALTGLAAAELLAAHTLTGDARLALGGAAFAYATIAAAGALAAVLLAQTRTLSAPVVDLLRRVPARARGWRTSLGDVAAVSVAVAAMAQLRSGGSPSGLALLAPVVAALAVGVLLARFALLSSAAVGAALLARGRIRAGLALLQVGRQPRFRPLIALLTVAVAMLAFTAGIRQRATEAYADRAVVDVGAPRVIGVDALSRSHLLSAVRAVDPEGRYAMAVVTSSGGDAKTPVLAVDSPRLATVAATHPAYGVAPAELARPLRPAPQTESVLLRGRDLTVTVDADFDEFAFAGHAPRLHLLVAGPTGSRLVGVDRPLASGREEYRVPVPECVPQCRLVRFEVSAQVTPGPLKIRLEQVRAGDGTVQLSGADLADMRRWRQPGQTVDYWFDSAVGGEPALLLDVPDGRRTAPIPIAVADAPNPLPAWLTRSWGTQHGSFRYDGIDGAPTNALIAGFVDRLPRLGGSGLLVDLEYADRLAVAGQDGTKEVWLGAAAPADVLERLREQGVAVRYDRTISGEREELLSQAPALALTFNLFAALAGVLIGAAGLVTTAAADQRSRVAMLVALRRQGLAVRAVRGGYGWPVVFATVAGASATVVIWLLARDGQRLFGDGRSPAPVPAWPDVGRLLAVTVSAVTVFAVTAVVLGWVLTAAVRRRTTR</sequence>
<evidence type="ECO:0000256" key="7">
    <source>
        <dbReference type="SAM" id="Phobius"/>
    </source>
</evidence>
<proteinExistence type="inferred from homology"/>
<reference evidence="11" key="1">
    <citation type="submission" date="2016-06" db="EMBL/GenBank/DDBJ databases">
        <authorList>
            <person name="Varghese N."/>
        </authorList>
    </citation>
    <scope>NUCLEOTIDE SEQUENCE [LARGE SCALE GENOMIC DNA]</scope>
    <source>
        <strain evidence="11">DSM 45344</strain>
    </source>
</reference>
<accession>A0A1C3MZ80</accession>
<protein>
    <submittedName>
        <fullName evidence="10">FtsX-like permease family protein</fullName>
    </submittedName>
</protein>
<dbReference type="Proteomes" id="UP000199393">
    <property type="component" value="Chromosome I"/>
</dbReference>
<feature type="transmembrane region" description="Helical" evidence="7">
    <location>
        <begin position="417"/>
        <end position="438"/>
    </location>
</feature>
<keyword evidence="2" id="KW-1003">Cell membrane</keyword>
<organism evidence="10 11">
    <name type="scientific">Micromonospora krabiensis</name>
    <dbReference type="NCBI Taxonomy" id="307121"/>
    <lineage>
        <taxon>Bacteria</taxon>
        <taxon>Bacillati</taxon>
        <taxon>Actinomycetota</taxon>
        <taxon>Actinomycetes</taxon>
        <taxon>Micromonosporales</taxon>
        <taxon>Micromonosporaceae</taxon>
        <taxon>Micromonospora</taxon>
    </lineage>
</organism>
<dbReference type="PATRIC" id="fig|307121.4.peg.1130"/>
<dbReference type="PANTHER" id="PTHR30572">
    <property type="entry name" value="MEMBRANE COMPONENT OF TRANSPORTER-RELATED"/>
    <property type="match status" value="1"/>
</dbReference>
<dbReference type="EMBL" id="LT598496">
    <property type="protein sequence ID" value="SBV25621.1"/>
    <property type="molecule type" value="Genomic_DNA"/>
</dbReference>
<dbReference type="OrthoDB" id="3275641at2"/>
<comment type="similarity">
    <text evidence="6">Belongs to the ABC-4 integral membrane protein family.</text>
</comment>
<feature type="transmembrane region" description="Helical" evidence="7">
    <location>
        <begin position="450"/>
        <end position="480"/>
    </location>
</feature>
<dbReference type="InterPro" id="IPR050250">
    <property type="entry name" value="Macrolide_Exporter_MacB"/>
</dbReference>
<dbReference type="GO" id="GO:0022857">
    <property type="term" value="F:transmembrane transporter activity"/>
    <property type="evidence" value="ECO:0007669"/>
    <property type="project" value="TreeGrafter"/>
</dbReference>
<dbReference type="PANTHER" id="PTHR30572:SF4">
    <property type="entry name" value="ABC TRANSPORTER PERMEASE YTRF"/>
    <property type="match status" value="1"/>
</dbReference>
<evidence type="ECO:0000256" key="8">
    <source>
        <dbReference type="SAM" id="SignalP"/>
    </source>
</evidence>
<name>A0A1C3MZ80_9ACTN</name>
<evidence type="ECO:0000259" key="9">
    <source>
        <dbReference type="Pfam" id="PF02687"/>
    </source>
</evidence>
<keyword evidence="3 7" id="KW-0812">Transmembrane</keyword>
<evidence type="ECO:0000313" key="10">
    <source>
        <dbReference type="EMBL" id="SBV25621.1"/>
    </source>
</evidence>
<evidence type="ECO:0000256" key="2">
    <source>
        <dbReference type="ARBA" id="ARBA00022475"/>
    </source>
</evidence>
<evidence type="ECO:0000256" key="3">
    <source>
        <dbReference type="ARBA" id="ARBA00022692"/>
    </source>
</evidence>
<gene>
    <name evidence="10" type="ORF">GA0070620_1098</name>
</gene>
<keyword evidence="11" id="KW-1185">Reference proteome</keyword>
<comment type="subcellular location">
    <subcellularLocation>
        <location evidence="1">Cell membrane</location>
        <topology evidence="1">Multi-pass membrane protein</topology>
    </subcellularLocation>
</comment>
<feature type="transmembrane region" description="Helical" evidence="7">
    <location>
        <begin position="377"/>
        <end position="396"/>
    </location>
</feature>
<keyword evidence="8" id="KW-0732">Signal</keyword>
<dbReference type="STRING" id="307121.GA0070620_1098"/>
<dbReference type="RefSeq" id="WP_091588852.1">
    <property type="nucleotide sequence ID" value="NZ_JBHRWG010000003.1"/>
</dbReference>
<keyword evidence="5 7" id="KW-0472">Membrane</keyword>
<feature type="signal peptide" evidence="8">
    <location>
        <begin position="1"/>
        <end position="32"/>
    </location>
</feature>
<feature type="transmembrane region" description="Helical" evidence="7">
    <location>
        <begin position="923"/>
        <end position="950"/>
    </location>
</feature>
<keyword evidence="4 7" id="KW-1133">Transmembrane helix</keyword>
<feature type="domain" description="ABC3 transporter permease C-terminal" evidence="9">
    <location>
        <begin position="291"/>
        <end position="393"/>
    </location>
</feature>
<evidence type="ECO:0000313" key="11">
    <source>
        <dbReference type="Proteomes" id="UP000199393"/>
    </source>
</evidence>
<feature type="chain" id="PRO_5038486918" evidence="8">
    <location>
        <begin position="33"/>
        <end position="1007"/>
    </location>
</feature>
<evidence type="ECO:0000256" key="4">
    <source>
        <dbReference type="ARBA" id="ARBA00022989"/>
    </source>
</evidence>
<feature type="transmembrane region" description="Helical" evidence="7">
    <location>
        <begin position="330"/>
        <end position="357"/>
    </location>
</feature>
<dbReference type="GO" id="GO:0005886">
    <property type="term" value="C:plasma membrane"/>
    <property type="evidence" value="ECO:0007669"/>
    <property type="project" value="UniProtKB-SubCell"/>
</dbReference>